<comment type="caution">
    <text evidence="1">The sequence shown here is derived from an EMBL/GenBank/DDBJ whole genome shotgun (WGS) entry which is preliminary data.</text>
</comment>
<dbReference type="EMBL" id="CABP01000084">
    <property type="protein sequence ID" value="CBI04776.1"/>
    <property type="molecule type" value="Genomic_DNA"/>
</dbReference>
<gene>
    <name evidence="1" type="ORF">CARN5_1726</name>
</gene>
<proteinExistence type="predicted"/>
<name>E6QC50_9ZZZZ</name>
<reference evidence="1" key="1">
    <citation type="submission" date="2009-10" db="EMBL/GenBank/DDBJ databases">
        <title>Diversity of trophic interactions inside an arsenic-rich microbial ecosystem.</title>
        <authorList>
            <person name="Bertin P.N."/>
            <person name="Heinrich-Salmeron A."/>
            <person name="Pelletier E."/>
            <person name="Goulhen-Chollet F."/>
            <person name="Arsene-Ploetze F."/>
            <person name="Gallien S."/>
            <person name="Calteau A."/>
            <person name="Vallenet D."/>
            <person name="Casiot C."/>
            <person name="Chane-Woon-Ming B."/>
            <person name="Giloteaux L."/>
            <person name="Barakat M."/>
            <person name="Bonnefoy V."/>
            <person name="Bruneel O."/>
            <person name="Chandler M."/>
            <person name="Cleiss J."/>
            <person name="Duran R."/>
            <person name="Elbaz-Poulichet F."/>
            <person name="Fonknechten N."/>
            <person name="Lauga B."/>
            <person name="Mornico D."/>
            <person name="Ortet P."/>
            <person name="Schaeffer C."/>
            <person name="Siguier P."/>
            <person name="Alexander Thil Smith A."/>
            <person name="Van Dorsselaer A."/>
            <person name="Weissenbach J."/>
            <person name="Medigue C."/>
            <person name="Le Paslier D."/>
        </authorList>
    </citation>
    <scope>NUCLEOTIDE SEQUENCE</scope>
</reference>
<accession>E6QC50</accession>
<sequence>MLIRLIVVKLGAAWFVFARGGDAWKSQIIYMHENGADWSLPVLFWRQVWVLVESL</sequence>
<organism evidence="1">
    <name type="scientific">mine drainage metagenome</name>
    <dbReference type="NCBI Taxonomy" id="410659"/>
    <lineage>
        <taxon>unclassified sequences</taxon>
        <taxon>metagenomes</taxon>
        <taxon>ecological metagenomes</taxon>
    </lineage>
</organism>
<evidence type="ECO:0000313" key="1">
    <source>
        <dbReference type="EMBL" id="CBI04776.1"/>
    </source>
</evidence>
<protein>
    <submittedName>
        <fullName evidence="1">Uncharacterized protein</fullName>
    </submittedName>
</protein>
<dbReference type="AlphaFoldDB" id="E6QC50"/>